<comment type="caution">
    <text evidence="5">The sequence shown here is derived from an EMBL/GenBank/DDBJ whole genome shotgun (WGS) entry which is preliminary data.</text>
</comment>
<dbReference type="GO" id="GO:0003677">
    <property type="term" value="F:DNA binding"/>
    <property type="evidence" value="ECO:0007669"/>
    <property type="project" value="UniProtKB-KW"/>
</dbReference>
<evidence type="ECO:0000259" key="4">
    <source>
        <dbReference type="PROSITE" id="PS50949"/>
    </source>
</evidence>
<feature type="domain" description="HTH gntR-type" evidence="4">
    <location>
        <begin position="3"/>
        <end position="71"/>
    </location>
</feature>
<evidence type="ECO:0000256" key="3">
    <source>
        <dbReference type="ARBA" id="ARBA00023163"/>
    </source>
</evidence>
<dbReference type="SMART" id="SM00345">
    <property type="entry name" value="HTH_GNTR"/>
    <property type="match status" value="1"/>
</dbReference>
<name>A0A917Q4G6_9HYPH</name>
<dbReference type="SUPFAM" id="SSF46785">
    <property type="entry name" value="Winged helix' DNA-binding domain"/>
    <property type="match status" value="1"/>
</dbReference>
<evidence type="ECO:0000256" key="1">
    <source>
        <dbReference type="ARBA" id="ARBA00023015"/>
    </source>
</evidence>
<dbReference type="RefSeq" id="WP_188908929.1">
    <property type="nucleotide sequence ID" value="NZ_BMMF01000001.1"/>
</dbReference>
<dbReference type="GO" id="GO:0003700">
    <property type="term" value="F:DNA-binding transcription factor activity"/>
    <property type="evidence" value="ECO:0007669"/>
    <property type="project" value="InterPro"/>
</dbReference>
<dbReference type="Pfam" id="PF07729">
    <property type="entry name" value="FCD"/>
    <property type="match status" value="1"/>
</dbReference>
<dbReference type="SUPFAM" id="SSF48008">
    <property type="entry name" value="GntR ligand-binding domain-like"/>
    <property type="match status" value="1"/>
</dbReference>
<dbReference type="InterPro" id="IPR008920">
    <property type="entry name" value="TF_FadR/GntR_C"/>
</dbReference>
<gene>
    <name evidence="5" type="ORF">GCM10011322_03870</name>
</gene>
<keyword evidence="6" id="KW-1185">Reference proteome</keyword>
<dbReference type="Gene3D" id="1.20.120.530">
    <property type="entry name" value="GntR ligand-binding domain-like"/>
    <property type="match status" value="1"/>
</dbReference>
<keyword evidence="2" id="KW-0238">DNA-binding</keyword>
<dbReference type="CDD" id="cd07377">
    <property type="entry name" value="WHTH_GntR"/>
    <property type="match status" value="1"/>
</dbReference>
<dbReference type="AlphaFoldDB" id="A0A917Q4G6"/>
<dbReference type="Proteomes" id="UP000600449">
    <property type="component" value="Unassembled WGS sequence"/>
</dbReference>
<dbReference type="InterPro" id="IPR036390">
    <property type="entry name" value="WH_DNA-bd_sf"/>
</dbReference>
<evidence type="ECO:0000256" key="2">
    <source>
        <dbReference type="ARBA" id="ARBA00023125"/>
    </source>
</evidence>
<dbReference type="PANTHER" id="PTHR43537:SF5">
    <property type="entry name" value="UXU OPERON TRANSCRIPTIONAL REGULATOR"/>
    <property type="match status" value="1"/>
</dbReference>
<protein>
    <submittedName>
        <fullName evidence="5">GntR family transcriptional regulator</fullName>
    </submittedName>
</protein>
<accession>A0A917Q4G6</accession>
<organism evidence="5 6">
    <name type="scientific">Salinarimonas ramus</name>
    <dbReference type="NCBI Taxonomy" id="690164"/>
    <lineage>
        <taxon>Bacteria</taxon>
        <taxon>Pseudomonadati</taxon>
        <taxon>Pseudomonadota</taxon>
        <taxon>Alphaproteobacteria</taxon>
        <taxon>Hyphomicrobiales</taxon>
        <taxon>Salinarimonadaceae</taxon>
        <taxon>Salinarimonas</taxon>
    </lineage>
</organism>
<dbReference type="InterPro" id="IPR036388">
    <property type="entry name" value="WH-like_DNA-bd_sf"/>
</dbReference>
<evidence type="ECO:0000313" key="5">
    <source>
        <dbReference type="EMBL" id="GGK20438.1"/>
    </source>
</evidence>
<dbReference type="InterPro" id="IPR011711">
    <property type="entry name" value="GntR_C"/>
</dbReference>
<dbReference type="PRINTS" id="PR00035">
    <property type="entry name" value="HTHGNTR"/>
</dbReference>
<keyword evidence="1" id="KW-0805">Transcription regulation</keyword>
<dbReference type="InterPro" id="IPR000524">
    <property type="entry name" value="Tscrpt_reg_HTH_GntR"/>
</dbReference>
<dbReference type="PANTHER" id="PTHR43537">
    <property type="entry name" value="TRANSCRIPTIONAL REGULATOR, GNTR FAMILY"/>
    <property type="match status" value="1"/>
</dbReference>
<dbReference type="Pfam" id="PF00392">
    <property type="entry name" value="GntR"/>
    <property type="match status" value="1"/>
</dbReference>
<proteinExistence type="predicted"/>
<evidence type="ECO:0000313" key="6">
    <source>
        <dbReference type="Proteomes" id="UP000600449"/>
    </source>
</evidence>
<keyword evidence="3" id="KW-0804">Transcription</keyword>
<dbReference type="Gene3D" id="1.10.10.10">
    <property type="entry name" value="Winged helix-like DNA-binding domain superfamily/Winged helix DNA-binding domain"/>
    <property type="match status" value="1"/>
</dbReference>
<sequence length="243" mass="26245">MGPEHTLGALIQLRAYLSQQNLAPNARLPPERELCDLIGASRGELRKALAVLEGEGVIWRHVGKGTFVSGGLPFETFNLTDVVRRSNPREVMSARIAFEPVLAGEAALAATQSDLDAMRACVAGSRAAETWRQYETCDNQFHKAVADAAHNGVLGALFDVLASVRRAVVWGRLRPERARPPVDHHSFAEHDAIVAAIAERDAAAAAQAMFVHLSSVERNLIAGARAHPSVVQREGSHEPEETA</sequence>
<dbReference type="SMART" id="SM00895">
    <property type="entry name" value="FCD"/>
    <property type="match status" value="1"/>
</dbReference>
<dbReference type="PROSITE" id="PS50949">
    <property type="entry name" value="HTH_GNTR"/>
    <property type="match status" value="1"/>
</dbReference>
<dbReference type="EMBL" id="BMMF01000001">
    <property type="protein sequence ID" value="GGK20438.1"/>
    <property type="molecule type" value="Genomic_DNA"/>
</dbReference>
<reference evidence="5 6" key="1">
    <citation type="journal article" date="2014" name="Int. J. Syst. Evol. Microbiol.">
        <title>Complete genome sequence of Corynebacterium casei LMG S-19264T (=DSM 44701T), isolated from a smear-ripened cheese.</title>
        <authorList>
            <consortium name="US DOE Joint Genome Institute (JGI-PGF)"/>
            <person name="Walter F."/>
            <person name="Albersmeier A."/>
            <person name="Kalinowski J."/>
            <person name="Ruckert C."/>
        </authorList>
    </citation>
    <scope>NUCLEOTIDE SEQUENCE [LARGE SCALE GENOMIC DNA]</scope>
    <source>
        <strain evidence="5 6">CGMCC 1.9161</strain>
    </source>
</reference>